<comment type="caution">
    <text evidence="9">The sequence shown here is derived from an EMBL/GenBank/DDBJ whole genome shotgun (WGS) entry which is preliminary data.</text>
</comment>
<dbReference type="Pfam" id="PF19300">
    <property type="entry name" value="BPD_transp_1_N"/>
    <property type="match status" value="1"/>
</dbReference>
<evidence type="ECO:0000313" key="10">
    <source>
        <dbReference type="Proteomes" id="UP000245793"/>
    </source>
</evidence>
<evidence type="ECO:0000259" key="8">
    <source>
        <dbReference type="PROSITE" id="PS50928"/>
    </source>
</evidence>
<gene>
    <name evidence="9" type="ORF">C7381_101206</name>
</gene>
<feature type="transmembrane region" description="Helical" evidence="7">
    <location>
        <begin position="168"/>
        <end position="186"/>
    </location>
</feature>
<feature type="transmembrane region" description="Helical" evidence="7">
    <location>
        <begin position="134"/>
        <end position="156"/>
    </location>
</feature>
<dbReference type="RefSeq" id="WP_116479579.1">
    <property type="nucleotide sequence ID" value="NZ_JBKYKF010000081.1"/>
</dbReference>
<keyword evidence="4 7" id="KW-0812">Transmembrane</keyword>
<keyword evidence="10" id="KW-1185">Reference proteome</keyword>
<dbReference type="PANTHER" id="PTHR43163">
    <property type="entry name" value="DIPEPTIDE TRANSPORT SYSTEM PERMEASE PROTEIN DPPB-RELATED"/>
    <property type="match status" value="1"/>
</dbReference>
<feature type="transmembrane region" description="Helical" evidence="7">
    <location>
        <begin position="99"/>
        <end position="122"/>
    </location>
</feature>
<dbReference type="GO" id="GO:0005886">
    <property type="term" value="C:plasma membrane"/>
    <property type="evidence" value="ECO:0007669"/>
    <property type="project" value="UniProtKB-SubCell"/>
</dbReference>
<dbReference type="EMBL" id="QEKV01000001">
    <property type="protein sequence ID" value="PVY95680.1"/>
    <property type="molecule type" value="Genomic_DNA"/>
</dbReference>
<evidence type="ECO:0000256" key="3">
    <source>
        <dbReference type="ARBA" id="ARBA00022475"/>
    </source>
</evidence>
<evidence type="ECO:0000256" key="6">
    <source>
        <dbReference type="ARBA" id="ARBA00023136"/>
    </source>
</evidence>
<dbReference type="Pfam" id="PF00528">
    <property type="entry name" value="BPD_transp_1"/>
    <property type="match status" value="1"/>
</dbReference>
<dbReference type="InterPro" id="IPR000515">
    <property type="entry name" value="MetI-like"/>
</dbReference>
<dbReference type="PANTHER" id="PTHR43163:SF6">
    <property type="entry name" value="DIPEPTIDE TRANSPORT SYSTEM PERMEASE PROTEIN DPPB-RELATED"/>
    <property type="match status" value="1"/>
</dbReference>
<dbReference type="Gene3D" id="1.10.3720.10">
    <property type="entry name" value="MetI-like"/>
    <property type="match status" value="1"/>
</dbReference>
<feature type="domain" description="ABC transmembrane type-1" evidence="8">
    <location>
        <begin position="96"/>
        <end position="292"/>
    </location>
</feature>
<dbReference type="GO" id="GO:0055085">
    <property type="term" value="P:transmembrane transport"/>
    <property type="evidence" value="ECO:0007669"/>
    <property type="project" value="InterPro"/>
</dbReference>
<dbReference type="InterPro" id="IPR045621">
    <property type="entry name" value="BPD_transp_1_N"/>
</dbReference>
<feature type="transmembrane region" description="Helical" evidence="7">
    <location>
        <begin position="230"/>
        <end position="253"/>
    </location>
</feature>
<evidence type="ECO:0000256" key="2">
    <source>
        <dbReference type="ARBA" id="ARBA00022448"/>
    </source>
</evidence>
<comment type="similarity">
    <text evidence="7">Belongs to the binding-protein-dependent transport system permease family.</text>
</comment>
<dbReference type="InterPro" id="IPR035906">
    <property type="entry name" value="MetI-like_sf"/>
</dbReference>
<evidence type="ECO:0000256" key="4">
    <source>
        <dbReference type="ARBA" id="ARBA00022692"/>
    </source>
</evidence>
<evidence type="ECO:0000256" key="1">
    <source>
        <dbReference type="ARBA" id="ARBA00004651"/>
    </source>
</evidence>
<evidence type="ECO:0000313" key="9">
    <source>
        <dbReference type="EMBL" id="PVY95680.1"/>
    </source>
</evidence>
<name>A0A2U1E6V4_9FIRM</name>
<comment type="subcellular location">
    <subcellularLocation>
        <location evidence="1 7">Cell membrane</location>
        <topology evidence="1 7">Multi-pass membrane protein</topology>
    </subcellularLocation>
</comment>
<evidence type="ECO:0000256" key="7">
    <source>
        <dbReference type="RuleBase" id="RU363032"/>
    </source>
</evidence>
<reference evidence="9 10" key="1">
    <citation type="submission" date="2018-04" db="EMBL/GenBank/DDBJ databases">
        <title>Genomic Encyclopedia of Type Strains, Phase IV (KMG-IV): sequencing the most valuable type-strain genomes for metagenomic binning, comparative biology and taxonomic classification.</title>
        <authorList>
            <person name="Goeker M."/>
        </authorList>
    </citation>
    <scope>NUCLEOTIDE SEQUENCE [LARGE SCALE GENOMIC DNA]</scope>
    <source>
        <strain evidence="9 10">DSM 20705</strain>
    </source>
</reference>
<dbReference type="PROSITE" id="PS50928">
    <property type="entry name" value="ABC_TM1"/>
    <property type="match status" value="1"/>
</dbReference>
<protein>
    <submittedName>
        <fullName evidence="9">Peptide/nickel transport system permease protein</fullName>
    </submittedName>
</protein>
<dbReference type="Proteomes" id="UP000245793">
    <property type="component" value="Unassembled WGS sequence"/>
</dbReference>
<keyword evidence="5 7" id="KW-1133">Transmembrane helix</keyword>
<feature type="transmembrane region" description="Helical" evidence="7">
    <location>
        <begin position="6"/>
        <end position="25"/>
    </location>
</feature>
<evidence type="ECO:0000256" key="5">
    <source>
        <dbReference type="ARBA" id="ARBA00022989"/>
    </source>
</evidence>
<proteinExistence type="inferred from homology"/>
<keyword evidence="3" id="KW-1003">Cell membrane</keyword>
<keyword evidence="2 7" id="KW-0813">Transport</keyword>
<sequence length="305" mass="35100">MKFVNFFCKWFLIFFIGSIIAFGVVRLMSGDPVMMVLSEKNLPATEENINYLKKEFGLDKPLITQYFDWISDFIKGDWGKSFMTGVNLKPEIIRRAPTSLLLGFLGLLYASILAFCLGYLSSLKDGFFDRLTRALALFTQTVPVFILIILFVYFFGVKYKFIRFFRSGSVASLAVGVFFVGLPLIGPMSRTVRIYFLDVIKKPFFRFYIERGYSKQKALLKYCYHEPLQGLFGLLISQSAYVIGASSVVEFALSIQGLSAFLIESIAHRDYLIIQTYIMMIIIWMFFVHLIFNIFSSHFIKRGND</sequence>
<organism evidence="9 10">
    <name type="scientific">Ezakiella coagulans</name>
    <dbReference type="NCBI Taxonomy" id="46507"/>
    <lineage>
        <taxon>Bacteria</taxon>
        <taxon>Bacillati</taxon>
        <taxon>Bacillota</taxon>
        <taxon>Tissierellia</taxon>
        <taxon>Ezakiella</taxon>
    </lineage>
</organism>
<dbReference type="SUPFAM" id="SSF161098">
    <property type="entry name" value="MetI-like"/>
    <property type="match status" value="1"/>
</dbReference>
<accession>A0A2U1E6V4</accession>
<dbReference type="CDD" id="cd06261">
    <property type="entry name" value="TM_PBP2"/>
    <property type="match status" value="1"/>
</dbReference>
<dbReference type="AlphaFoldDB" id="A0A2U1E6V4"/>
<keyword evidence="6 7" id="KW-0472">Membrane</keyword>
<feature type="transmembrane region" description="Helical" evidence="7">
    <location>
        <begin position="273"/>
        <end position="295"/>
    </location>
</feature>